<evidence type="ECO:0000256" key="1">
    <source>
        <dbReference type="SAM" id="MobiDB-lite"/>
    </source>
</evidence>
<accession>I3EGL3</accession>
<keyword evidence="2" id="KW-0812">Transmembrane</keyword>
<organism evidence="3 4">
    <name type="scientific">Nematocida parisii (strain ERTm3)</name>
    <name type="common">Nematode killer fungus</name>
    <dbReference type="NCBI Taxonomy" id="935791"/>
    <lineage>
        <taxon>Eukaryota</taxon>
        <taxon>Fungi</taxon>
        <taxon>Fungi incertae sedis</taxon>
        <taxon>Microsporidia</taxon>
        <taxon>Nematocida</taxon>
    </lineage>
</organism>
<feature type="region of interest" description="Disordered" evidence="1">
    <location>
        <begin position="90"/>
        <end position="123"/>
    </location>
</feature>
<dbReference type="VEuPathDB" id="MicrosporidiaDB:NEQG_01050"/>
<dbReference type="AlphaFoldDB" id="I3EGL3"/>
<protein>
    <submittedName>
        <fullName evidence="3">Uncharacterized protein</fullName>
    </submittedName>
</protein>
<evidence type="ECO:0000313" key="4">
    <source>
        <dbReference type="Proteomes" id="UP000002872"/>
    </source>
</evidence>
<keyword evidence="2" id="KW-0472">Membrane</keyword>
<keyword evidence="2" id="KW-1133">Transmembrane helix</keyword>
<feature type="compositionally biased region" description="Basic and acidic residues" evidence="1">
    <location>
        <begin position="97"/>
        <end position="108"/>
    </location>
</feature>
<feature type="compositionally biased region" description="Basic residues" evidence="1">
    <location>
        <begin position="109"/>
        <end position="123"/>
    </location>
</feature>
<name>I3EGL3_NEMP3</name>
<dbReference type="InParanoid" id="I3EGL3"/>
<feature type="transmembrane region" description="Helical" evidence="2">
    <location>
        <begin position="61"/>
        <end position="80"/>
    </location>
</feature>
<proteinExistence type="predicted"/>
<dbReference type="EMBL" id="GL870878">
    <property type="protein sequence ID" value="EIJ88360.1"/>
    <property type="molecule type" value="Genomic_DNA"/>
</dbReference>
<dbReference type="HOGENOM" id="CLU_2015877_0_0_1"/>
<evidence type="ECO:0000313" key="3">
    <source>
        <dbReference type="EMBL" id="EIJ88360.1"/>
    </source>
</evidence>
<sequence>MVNTQTAIQTAMKTVTETATETATQAINFIRESVSEISLDSIKDIIYASTDEQIDLRNRCILISITAITLIIVTCIYCIIRNKLKAAKARRQAGQTEAERQEEKEKSRCRCSRKKKSRCRRSR</sequence>
<evidence type="ECO:0000256" key="2">
    <source>
        <dbReference type="SAM" id="Phobius"/>
    </source>
</evidence>
<gene>
    <name evidence="3" type="ORF">NEQG_01050</name>
</gene>
<dbReference type="OrthoDB" id="10574873at2759"/>
<dbReference type="Proteomes" id="UP000002872">
    <property type="component" value="Unassembled WGS sequence"/>
</dbReference>
<reference evidence="3" key="1">
    <citation type="submission" date="2011-01" db="EMBL/GenBank/DDBJ databases">
        <title>The Genome Sequence of Nematocida parisii strain ERTm3.</title>
        <authorList>
            <consortium name="The Broad Institute Genome Sequencing Platform"/>
            <consortium name="The Broad Institute Genome Sequencing Center for Infectious Disease"/>
            <person name="Cuomo C."/>
            <person name="Troemel E."/>
            <person name="Young S.K."/>
            <person name="Zeng Q."/>
            <person name="Gargeya S."/>
            <person name="Fitzgerald M."/>
            <person name="Haas B."/>
            <person name="Abouelleil A."/>
            <person name="Alvarado L."/>
            <person name="Arachchi H.M."/>
            <person name="Berlin A."/>
            <person name="Chapman S.B."/>
            <person name="Gearin G."/>
            <person name="Goldberg J."/>
            <person name="Griggs A."/>
            <person name="Gujja S."/>
            <person name="Hansen M."/>
            <person name="Heiman D."/>
            <person name="Howarth C."/>
            <person name="Larimer J."/>
            <person name="Lui A."/>
            <person name="MacDonald P.J.P."/>
            <person name="McCowen C."/>
            <person name="Montmayeur A."/>
            <person name="Murphy C."/>
            <person name="Neiman D."/>
            <person name="Pearson M."/>
            <person name="Priest M."/>
            <person name="Roberts A."/>
            <person name="Saif S."/>
            <person name="Shea T."/>
            <person name="Sisk P."/>
            <person name="Stolte C."/>
            <person name="Sykes S."/>
            <person name="Wortman J."/>
            <person name="Nusbaum C."/>
            <person name="Birren B."/>
        </authorList>
    </citation>
    <scope>NUCLEOTIDE SEQUENCE</scope>
    <source>
        <strain evidence="3">ERTm3</strain>
    </source>
</reference>
<keyword evidence="4" id="KW-1185">Reference proteome</keyword>